<protein>
    <submittedName>
        <fullName evidence="1">Uncharacterized protein</fullName>
    </submittedName>
</protein>
<accession>A0A7J9D557</accession>
<gene>
    <name evidence="1" type="ORF">Gogos_020110</name>
</gene>
<evidence type="ECO:0000313" key="1">
    <source>
        <dbReference type="EMBL" id="MBA0755857.1"/>
    </source>
</evidence>
<comment type="caution">
    <text evidence="1">The sequence shown here is derived from an EMBL/GenBank/DDBJ whole genome shotgun (WGS) entry which is preliminary data.</text>
</comment>
<dbReference type="OrthoDB" id="998737at2759"/>
<keyword evidence="2" id="KW-1185">Reference proteome</keyword>
<sequence length="58" mass="6894">MTLQRKDGWRSFKISKMKMSNGVPFGWSSMRFCTDVKTLIRSLCLEFRELSDMFLCSY</sequence>
<dbReference type="Proteomes" id="UP000593579">
    <property type="component" value="Unassembled WGS sequence"/>
</dbReference>
<dbReference type="EMBL" id="JABEZY010272074">
    <property type="protein sequence ID" value="MBA0755857.1"/>
    <property type="molecule type" value="Genomic_DNA"/>
</dbReference>
<proteinExistence type="predicted"/>
<evidence type="ECO:0000313" key="2">
    <source>
        <dbReference type="Proteomes" id="UP000593579"/>
    </source>
</evidence>
<name>A0A7J9D557_GOSGO</name>
<dbReference type="AlphaFoldDB" id="A0A7J9D557"/>
<reference evidence="1 2" key="1">
    <citation type="journal article" date="2019" name="Genome Biol. Evol.">
        <title>Insights into the evolution of the New World diploid cottons (Gossypium, subgenus Houzingenia) based on genome sequencing.</title>
        <authorList>
            <person name="Grover C.E."/>
            <person name="Arick M.A. 2nd"/>
            <person name="Thrash A."/>
            <person name="Conover J.L."/>
            <person name="Sanders W.S."/>
            <person name="Peterson D.G."/>
            <person name="Frelichowski J.E."/>
            <person name="Scheffler J.A."/>
            <person name="Scheffler B.E."/>
            <person name="Wendel J.F."/>
        </authorList>
    </citation>
    <scope>NUCLEOTIDE SEQUENCE [LARGE SCALE GENOMIC DNA]</scope>
    <source>
        <strain evidence="1">5</strain>
        <tissue evidence="1">Leaf</tissue>
    </source>
</reference>
<organism evidence="1 2">
    <name type="scientific">Gossypium gossypioides</name>
    <name type="common">Mexican cotton</name>
    <name type="synonym">Selera gossypioides</name>
    <dbReference type="NCBI Taxonomy" id="34282"/>
    <lineage>
        <taxon>Eukaryota</taxon>
        <taxon>Viridiplantae</taxon>
        <taxon>Streptophyta</taxon>
        <taxon>Embryophyta</taxon>
        <taxon>Tracheophyta</taxon>
        <taxon>Spermatophyta</taxon>
        <taxon>Magnoliopsida</taxon>
        <taxon>eudicotyledons</taxon>
        <taxon>Gunneridae</taxon>
        <taxon>Pentapetalae</taxon>
        <taxon>rosids</taxon>
        <taxon>malvids</taxon>
        <taxon>Malvales</taxon>
        <taxon>Malvaceae</taxon>
        <taxon>Malvoideae</taxon>
        <taxon>Gossypium</taxon>
    </lineage>
</organism>